<organism evidence="1">
    <name type="scientific">Rheinheimera sp. BAL341</name>
    <dbReference type="NCBI Taxonomy" id="1708203"/>
    <lineage>
        <taxon>Bacteria</taxon>
        <taxon>Pseudomonadati</taxon>
        <taxon>Pseudomonadota</taxon>
        <taxon>Gammaproteobacteria</taxon>
        <taxon>Chromatiales</taxon>
        <taxon>Chromatiaceae</taxon>
        <taxon>Rheinheimera</taxon>
    </lineage>
</organism>
<name>A0A486XN14_9GAMM</name>
<sequence length="118" mass="13866">MKAIFFETSVFTKTVSHYLNDEQYKELQQFMLSNPECGDVMPRTGGFRKLRWTDEGRGKGKRGGLRVIYYWLSRDKQFWLFAIYDKDEMENLTSAQEKQLKQAIEVELKARGIQDGKA</sequence>
<dbReference type="PIRSF" id="PIRSF039032">
    <property type="entry name" value="HigB-2"/>
    <property type="match status" value="1"/>
</dbReference>
<evidence type="ECO:0000313" key="1">
    <source>
        <dbReference type="EMBL" id="VHO03964.1"/>
    </source>
</evidence>
<dbReference type="EMBL" id="CAAJGR010000089">
    <property type="protein sequence ID" value="VHO03964.1"/>
    <property type="molecule type" value="Genomic_DNA"/>
</dbReference>
<gene>
    <name evidence="1" type="ORF">BAL341_1674</name>
</gene>
<dbReference type="InterPro" id="IPR009387">
    <property type="entry name" value="HigB-2"/>
</dbReference>
<reference evidence="1" key="1">
    <citation type="submission" date="2019-04" db="EMBL/GenBank/DDBJ databases">
        <authorList>
            <person name="Brambilla D."/>
        </authorList>
    </citation>
    <scope>NUCLEOTIDE SEQUENCE</scope>
    <source>
        <strain evidence="1">BAL1</strain>
    </source>
</reference>
<protein>
    <submittedName>
        <fullName evidence="1">Cytotoxic translational repressor of toxin-antitoxin stability system</fullName>
    </submittedName>
</protein>
<proteinExistence type="predicted"/>
<dbReference type="AlphaFoldDB" id="A0A486XN14"/>
<accession>A0A486XN14</accession>